<sequence>MWHVTRRRFLKAASGTAAAGSLVTTAPARALESAATPVVAGDAVPVRLRFTSVTNGMATAAHGGERVVAEVQNILWSVPRDGTAATPLTPPDLEPSRPALSPDGRKVVMSAYRGGSFGIWVMDADGSGLRRLTDGPFDDRAPAWSPDGRTIAFCSERGGDPVEGSPYRIWAVSAAGGEPRRLTGARDQPGPRPDGAWEDFDPVWSHDGTRVLFVRAEVAASGLTARTIASVPATGGPVTVEHTATTGNLLAPAVSPAGRIAWLRSTPRPSRTEAIALFADGRAVELDDEIAAAPPRWIDDERLLLTVGGRFRMIRPHRDHAGEEIPLDATLEVRRPAYTVKKYMLEAERSRPVRGVHLPHLSPDGGSIAFAALNSLWVVGARGGTPRKVSRSSPTTYVQGPVWSPDGRALIFTDDRDGLNAVRRREQADGRETVLAPGGRVHGTLSPDGARLACLDLAGNLLVKDLATGEERVLAASLGGGGLPSRPSWSPGGRYLALCDRNRLNNRFREGHNLIRVVDTDSGASRLHGLAPHVSLSDRYASGPVWSPDGHWLACVSESALWLLPVGADGAPNGPARALSDEPADHPSWSGDSRTLLYQSNGRLRLLTIDASGSPSGAPRTVPVTLTYRRPTPVDTVVHTGLLWDGTGSAPRADVDILISGGRVTAVEPHRPGRPAVRHIDASDRTVLPGLWDAHTHPWQYTYGARQGALQLAYGITTTVSLGGFAYEQTRLRDDIAAGRLAAPRLLATGELLDGSRVAYSMGRAHRTREGFARSLSRAAALDWDFVKTYVRAPYARMEEAARHAHERLGVLSGGHLCSQGLLAGQDLTTHLKATERAEYGHGATPEGHTHQDTLELYTRGDFHMIATPFAATLLIGLHPEVADDARVKAMMPSWDVTAVEGMAARQPTSDELTSLRREVGVYRRVVHGGGRLLLGTDAPLTPVGLHLHMAMRALHRYGMSPAEVLTTATRAPARVFGVADHLGTVEPGKLADLTIVDGNPFEDFDALIRIRGAVRGGRLYERAVLEGAFSHSAAHSAPHGGWATVSDQMLRDGCCEGPSALPQVGW</sequence>
<dbReference type="SUPFAM" id="SSF51556">
    <property type="entry name" value="Metallo-dependent hydrolases"/>
    <property type="match status" value="1"/>
</dbReference>
<keyword evidence="5" id="KW-1185">Reference proteome</keyword>
<comment type="caution">
    <text evidence="4">The sequence shown here is derived from an EMBL/GenBank/DDBJ whole genome shotgun (WGS) entry which is preliminary data.</text>
</comment>
<dbReference type="Gene3D" id="3.20.20.140">
    <property type="entry name" value="Metal-dependent hydrolases"/>
    <property type="match status" value="2"/>
</dbReference>
<dbReference type="InterPro" id="IPR032466">
    <property type="entry name" value="Metal_Hydrolase"/>
</dbReference>
<dbReference type="Gene3D" id="2.120.10.30">
    <property type="entry name" value="TolB, C-terminal domain"/>
    <property type="match status" value="3"/>
</dbReference>
<dbReference type="SUPFAM" id="SSF51338">
    <property type="entry name" value="Composite domain of metallo-dependent hydrolases"/>
    <property type="match status" value="1"/>
</dbReference>
<evidence type="ECO:0000313" key="5">
    <source>
        <dbReference type="Proteomes" id="UP000186455"/>
    </source>
</evidence>
<dbReference type="InterPro" id="IPR011042">
    <property type="entry name" value="6-blade_b-propeller_TolB-like"/>
</dbReference>
<keyword evidence="2" id="KW-0732">Signal</keyword>
<dbReference type="InterPro" id="IPR011059">
    <property type="entry name" value="Metal-dep_hydrolase_composite"/>
</dbReference>
<dbReference type="InterPro" id="IPR011659">
    <property type="entry name" value="WD40"/>
</dbReference>
<feature type="region of interest" description="Disordered" evidence="1">
    <location>
        <begin position="81"/>
        <end position="102"/>
    </location>
</feature>
<dbReference type="Proteomes" id="UP000186455">
    <property type="component" value="Unassembled WGS sequence"/>
</dbReference>
<reference evidence="4 5" key="1">
    <citation type="submission" date="2015-06" db="EMBL/GenBank/DDBJ databases">
        <title>Cloning and characterization of the uncialamcin biosynthetic gene cluster.</title>
        <authorList>
            <person name="Yan X."/>
            <person name="Huang T."/>
            <person name="Ge H."/>
            <person name="Shen B."/>
        </authorList>
    </citation>
    <scope>NUCLEOTIDE SEQUENCE [LARGE SCALE GENOMIC DNA]</scope>
    <source>
        <strain evidence="4 5">DCA2648</strain>
    </source>
</reference>
<evidence type="ECO:0000256" key="2">
    <source>
        <dbReference type="SAM" id="SignalP"/>
    </source>
</evidence>
<dbReference type="AlphaFoldDB" id="A0A1Q4V9L7"/>
<dbReference type="PANTHER" id="PTHR43135:SF3">
    <property type="entry name" value="ALPHA-D-RIBOSE 1-METHYLPHOSPHONATE 5-TRIPHOSPHATE DIPHOSPHATASE"/>
    <property type="match status" value="1"/>
</dbReference>
<evidence type="ECO:0000259" key="3">
    <source>
        <dbReference type="Pfam" id="PF01979"/>
    </source>
</evidence>
<feature type="signal peptide" evidence="2">
    <location>
        <begin position="1"/>
        <end position="30"/>
    </location>
</feature>
<feature type="region of interest" description="Disordered" evidence="1">
    <location>
        <begin position="178"/>
        <end position="197"/>
    </location>
</feature>
<dbReference type="InterPro" id="IPR006680">
    <property type="entry name" value="Amidohydro-rel"/>
</dbReference>
<name>A0A1Q4V9L7_9ACTN</name>
<feature type="chain" id="PRO_5012072411" evidence="2">
    <location>
        <begin position="31"/>
        <end position="1067"/>
    </location>
</feature>
<accession>A0A1Q4V9L7</accession>
<dbReference type="Gene3D" id="2.30.40.10">
    <property type="entry name" value="Urease, subunit C, domain 1"/>
    <property type="match status" value="2"/>
</dbReference>
<dbReference type="SUPFAM" id="SSF82171">
    <property type="entry name" value="DPP6 N-terminal domain-like"/>
    <property type="match status" value="2"/>
</dbReference>
<evidence type="ECO:0000313" key="4">
    <source>
        <dbReference type="EMBL" id="OKH94507.1"/>
    </source>
</evidence>
<feature type="domain" description="Amidohydrolase-related" evidence="3">
    <location>
        <begin position="686"/>
        <end position="1008"/>
    </location>
</feature>
<dbReference type="Pfam" id="PF01979">
    <property type="entry name" value="Amidohydro_1"/>
    <property type="match status" value="1"/>
</dbReference>
<dbReference type="InterPro" id="IPR051781">
    <property type="entry name" value="Metallo-dep_Hydrolase"/>
</dbReference>
<dbReference type="PROSITE" id="PS51318">
    <property type="entry name" value="TAT"/>
    <property type="match status" value="1"/>
</dbReference>
<proteinExistence type="predicted"/>
<dbReference type="GO" id="GO:0016810">
    <property type="term" value="F:hydrolase activity, acting on carbon-nitrogen (but not peptide) bonds"/>
    <property type="evidence" value="ECO:0007669"/>
    <property type="project" value="InterPro"/>
</dbReference>
<dbReference type="PANTHER" id="PTHR43135">
    <property type="entry name" value="ALPHA-D-RIBOSE 1-METHYLPHOSPHONATE 5-TRIPHOSPHATE DIPHOSPHATASE"/>
    <property type="match status" value="1"/>
</dbReference>
<gene>
    <name evidence="4" type="ORF">AB852_09515</name>
</gene>
<dbReference type="EMBL" id="LFBV01000002">
    <property type="protein sequence ID" value="OKH94507.1"/>
    <property type="molecule type" value="Genomic_DNA"/>
</dbReference>
<evidence type="ECO:0000256" key="1">
    <source>
        <dbReference type="SAM" id="MobiDB-lite"/>
    </source>
</evidence>
<keyword evidence="4" id="KW-0378">Hydrolase</keyword>
<dbReference type="InterPro" id="IPR006311">
    <property type="entry name" value="TAT_signal"/>
</dbReference>
<dbReference type="STRING" id="1048205.AB852_09515"/>
<dbReference type="Pfam" id="PF07676">
    <property type="entry name" value="PD40"/>
    <property type="match status" value="3"/>
</dbReference>
<protein>
    <submittedName>
        <fullName evidence="4">Amidohydrolase</fullName>
    </submittedName>
</protein>
<organism evidence="4 5">
    <name type="scientific">Streptomyces uncialis</name>
    <dbReference type="NCBI Taxonomy" id="1048205"/>
    <lineage>
        <taxon>Bacteria</taxon>
        <taxon>Bacillati</taxon>
        <taxon>Actinomycetota</taxon>
        <taxon>Actinomycetes</taxon>
        <taxon>Kitasatosporales</taxon>
        <taxon>Streptomycetaceae</taxon>
        <taxon>Streptomyces</taxon>
    </lineage>
</organism>